<evidence type="ECO:0000313" key="2">
    <source>
        <dbReference type="EMBL" id="RFN59255.1"/>
    </source>
</evidence>
<keyword evidence="1" id="KW-0732">Signal</keyword>
<protein>
    <submittedName>
        <fullName evidence="2">Uncharacterized protein</fullName>
    </submittedName>
</protein>
<sequence length="186" mass="21691">MKTVFYFSTLLVCLSLFVACNKEESTTPQNDPDNKELYFQFLIQDGSLFENNEVKIGLVQSKEDGEITYSTENPELSNLGRVNTFDNEMVLFGPECPNDNCPESEYIALVYGQGWENDEVKEDDSWTNERQYVLQYPNEEFDTLKIIDILQSNFERTFELYINGELKEVKDIFDDSDTRTYITIQK</sequence>
<accession>A0A3E1QAU5</accession>
<feature type="chain" id="PRO_5017711139" evidence="1">
    <location>
        <begin position="22"/>
        <end position="186"/>
    </location>
</feature>
<dbReference type="RefSeq" id="WP_117158254.1">
    <property type="nucleotide sequence ID" value="NZ_QVID01000001.1"/>
</dbReference>
<feature type="signal peptide" evidence="1">
    <location>
        <begin position="1"/>
        <end position="21"/>
    </location>
</feature>
<dbReference type="EMBL" id="QVID01000001">
    <property type="protein sequence ID" value="RFN59255.1"/>
    <property type="molecule type" value="Genomic_DNA"/>
</dbReference>
<gene>
    <name evidence="2" type="ORF">DZ858_04065</name>
</gene>
<name>A0A3E1QAU5_9FLAO</name>
<proteinExistence type="predicted"/>
<keyword evidence="3" id="KW-1185">Reference proteome</keyword>
<organism evidence="2 3">
    <name type="scientific">Marixanthomonas ophiurae</name>
    <dbReference type="NCBI Taxonomy" id="387659"/>
    <lineage>
        <taxon>Bacteria</taxon>
        <taxon>Pseudomonadati</taxon>
        <taxon>Bacteroidota</taxon>
        <taxon>Flavobacteriia</taxon>
        <taxon>Flavobacteriales</taxon>
        <taxon>Flavobacteriaceae</taxon>
        <taxon>Marixanthomonas</taxon>
    </lineage>
</organism>
<reference evidence="2 3" key="1">
    <citation type="journal article" date="2007" name="Int. J. Syst. Evol. Microbiol.">
        <title>Marixanthomonas ophiurae gen. nov., sp. nov., a marine bacterium of the family Flavobacteriaceae isolated from a deep-sea brittle star.</title>
        <authorList>
            <person name="Romanenko L.A."/>
            <person name="Uchino M."/>
            <person name="Frolova G.M."/>
            <person name="Mikhailov V.V."/>
        </authorList>
    </citation>
    <scope>NUCLEOTIDE SEQUENCE [LARGE SCALE GENOMIC DNA]</scope>
    <source>
        <strain evidence="2 3">KMM 3046</strain>
    </source>
</reference>
<dbReference type="AlphaFoldDB" id="A0A3E1QAU5"/>
<dbReference type="PROSITE" id="PS51257">
    <property type="entry name" value="PROKAR_LIPOPROTEIN"/>
    <property type="match status" value="1"/>
</dbReference>
<evidence type="ECO:0000313" key="3">
    <source>
        <dbReference type="Proteomes" id="UP000261082"/>
    </source>
</evidence>
<dbReference type="Proteomes" id="UP000261082">
    <property type="component" value="Unassembled WGS sequence"/>
</dbReference>
<evidence type="ECO:0000256" key="1">
    <source>
        <dbReference type="SAM" id="SignalP"/>
    </source>
</evidence>
<comment type="caution">
    <text evidence="2">The sequence shown here is derived from an EMBL/GenBank/DDBJ whole genome shotgun (WGS) entry which is preliminary data.</text>
</comment>